<keyword evidence="3" id="KW-1185">Reference proteome</keyword>
<evidence type="ECO:0000313" key="3">
    <source>
        <dbReference type="Proteomes" id="UP000198552"/>
    </source>
</evidence>
<proteinExistence type="predicted"/>
<dbReference type="SUPFAM" id="SSF53474">
    <property type="entry name" value="alpha/beta-Hydrolases"/>
    <property type="match status" value="1"/>
</dbReference>
<dbReference type="STRING" id="1527607.SAMN05428957_10632"/>
<keyword evidence="2" id="KW-0031">Aminopeptidase</keyword>
<organism evidence="2 3">
    <name type="scientific">Oryzisolibacter propanilivorax</name>
    <dbReference type="NCBI Taxonomy" id="1527607"/>
    <lineage>
        <taxon>Bacteria</taxon>
        <taxon>Pseudomonadati</taxon>
        <taxon>Pseudomonadota</taxon>
        <taxon>Betaproteobacteria</taxon>
        <taxon>Burkholderiales</taxon>
        <taxon>Comamonadaceae</taxon>
        <taxon>Oryzisolibacter</taxon>
    </lineage>
</organism>
<evidence type="ECO:0000313" key="2">
    <source>
        <dbReference type="EMBL" id="SDM45140.1"/>
    </source>
</evidence>
<dbReference type="Proteomes" id="UP000198552">
    <property type="component" value="Unassembled WGS sequence"/>
</dbReference>
<accession>A0A1G9TBX9</accession>
<sequence length="276" mass="30383">MATIVFSHANSFPLGTYRVLLHDLRARGFSVSGVERFGHDARYPVTSNWPHLVQQLVDFVQEQQQRSGEPAFLVGHSMGGFLSVMAAARQPQLARGVLLLDSPLVGGWRAGAVGMAKGTQVIGAVSPGRVSRARRNAWASNDEALAHFQRKKIFARWDAQVLQDYVQHGLRDDAAGRRVLAFEREVETQVYNTIPHHLQGLLRRHPLRCPAAFIGGRSSIEMRQVGMALTERVTQGRIMMLDGSHLFPMEQPHVTAAAIEAALLNLQAVTARKASG</sequence>
<gene>
    <name evidence="2" type="ORF">SAMN05428957_10632</name>
</gene>
<dbReference type="EMBL" id="FNHP01000006">
    <property type="protein sequence ID" value="SDM45140.1"/>
    <property type="molecule type" value="Genomic_DNA"/>
</dbReference>
<keyword evidence="2" id="KW-0378">Hydrolase</keyword>
<dbReference type="RefSeq" id="WP_091569978.1">
    <property type="nucleotide sequence ID" value="NZ_FNHP01000006.1"/>
</dbReference>
<keyword evidence="2" id="KW-0645">Protease</keyword>
<reference evidence="3" key="1">
    <citation type="submission" date="2016-10" db="EMBL/GenBank/DDBJ databases">
        <authorList>
            <person name="Varghese N."/>
            <person name="Submissions S."/>
        </authorList>
    </citation>
    <scope>NUCLEOTIDE SEQUENCE [LARGE SCALE GENOMIC DNA]</scope>
    <source>
        <strain evidence="3">EPL6</strain>
    </source>
</reference>
<dbReference type="InterPro" id="IPR029058">
    <property type="entry name" value="AB_hydrolase_fold"/>
</dbReference>
<dbReference type="AlphaFoldDB" id="A0A1G9TBX9"/>
<protein>
    <submittedName>
        <fullName evidence="2">Serine aminopeptidase, S33</fullName>
    </submittedName>
</protein>
<dbReference type="PANTHER" id="PTHR43689:SF8">
    <property type="entry name" value="ALPHA_BETA-HYDROLASES SUPERFAMILY PROTEIN"/>
    <property type="match status" value="1"/>
</dbReference>
<evidence type="ECO:0000259" key="1">
    <source>
        <dbReference type="Pfam" id="PF12697"/>
    </source>
</evidence>
<dbReference type="InterPro" id="IPR000073">
    <property type="entry name" value="AB_hydrolase_1"/>
</dbReference>
<name>A0A1G9TBX9_9BURK</name>
<feature type="domain" description="AB hydrolase-1" evidence="1">
    <location>
        <begin position="4"/>
        <end position="258"/>
    </location>
</feature>
<dbReference type="Pfam" id="PF12697">
    <property type="entry name" value="Abhydrolase_6"/>
    <property type="match status" value="1"/>
</dbReference>
<dbReference type="OrthoDB" id="5729753at2"/>
<dbReference type="Gene3D" id="3.40.50.1820">
    <property type="entry name" value="alpha/beta hydrolase"/>
    <property type="match status" value="1"/>
</dbReference>
<dbReference type="GO" id="GO:0004177">
    <property type="term" value="F:aminopeptidase activity"/>
    <property type="evidence" value="ECO:0007669"/>
    <property type="project" value="UniProtKB-KW"/>
</dbReference>
<dbReference type="PANTHER" id="PTHR43689">
    <property type="entry name" value="HYDROLASE"/>
    <property type="match status" value="1"/>
</dbReference>